<name>A0AAF0YR84_9CORY</name>
<dbReference type="InterPro" id="IPR005841">
    <property type="entry name" value="Alpha-D-phosphohexomutase_SF"/>
</dbReference>
<feature type="domain" description="Alpha-D-phosphohexomutase C-terminal" evidence="8">
    <location>
        <begin position="432"/>
        <end position="478"/>
    </location>
</feature>
<dbReference type="Pfam" id="PF00408">
    <property type="entry name" value="PGM_PMM_IV"/>
    <property type="match status" value="1"/>
</dbReference>
<evidence type="ECO:0000313" key="12">
    <source>
        <dbReference type="EMBL" id="WOT01952.1"/>
    </source>
</evidence>
<dbReference type="Pfam" id="PF02878">
    <property type="entry name" value="PGM_PMM_I"/>
    <property type="match status" value="1"/>
</dbReference>
<dbReference type="GO" id="GO:0008973">
    <property type="term" value="F:phosphopentomutase activity"/>
    <property type="evidence" value="ECO:0007669"/>
    <property type="project" value="TreeGrafter"/>
</dbReference>
<feature type="domain" description="Alpha-D-phosphohexomutase alpha/beta/alpha" evidence="10">
    <location>
        <begin position="161"/>
        <end position="264"/>
    </location>
</feature>
<dbReference type="EC" id="5.4.2.-" evidence="12"/>
<evidence type="ECO:0000256" key="7">
    <source>
        <dbReference type="RuleBase" id="RU004326"/>
    </source>
</evidence>
<reference evidence="12" key="2">
    <citation type="submission" date="2023-10" db="EMBL/GenBank/DDBJ databases">
        <authorList>
            <person name="Choi B."/>
        </authorList>
    </citation>
    <scope>NUCLEOTIDE SEQUENCE</scope>
    <source>
        <strain evidence="12">UMB0763</strain>
    </source>
</reference>
<comment type="similarity">
    <text evidence="2 7">Belongs to the phosphohexose mutase family.</text>
</comment>
<dbReference type="PANTHER" id="PTHR45745">
    <property type="entry name" value="PHOSPHOMANNOMUTASE 45A"/>
    <property type="match status" value="1"/>
</dbReference>
<keyword evidence="6 12" id="KW-0413">Isomerase</keyword>
<dbReference type="PANTHER" id="PTHR45745:SF1">
    <property type="entry name" value="PHOSPHOGLUCOMUTASE 2B-RELATED"/>
    <property type="match status" value="1"/>
</dbReference>
<proteinExistence type="inferred from homology"/>
<comment type="cofactor">
    <cofactor evidence="1">
        <name>Mg(2+)</name>
        <dbReference type="ChEBI" id="CHEBI:18420"/>
    </cofactor>
</comment>
<dbReference type="GO" id="GO:0006166">
    <property type="term" value="P:purine ribonucleoside salvage"/>
    <property type="evidence" value="ECO:0007669"/>
    <property type="project" value="TreeGrafter"/>
</dbReference>
<evidence type="ECO:0000259" key="10">
    <source>
        <dbReference type="Pfam" id="PF02879"/>
    </source>
</evidence>
<dbReference type="InterPro" id="IPR036900">
    <property type="entry name" value="A-D-PHexomutase_C_sf"/>
</dbReference>
<feature type="domain" description="Alpha-D-phosphohexomutase alpha/beta/alpha" evidence="9">
    <location>
        <begin position="10"/>
        <end position="140"/>
    </location>
</feature>
<accession>A0AAF0YR84</accession>
<dbReference type="InterPro" id="IPR005846">
    <property type="entry name" value="A-D-PHexomutase_a/b/a-III"/>
</dbReference>
<dbReference type="PROSITE" id="PS00710">
    <property type="entry name" value="PGM_PMM"/>
    <property type="match status" value="1"/>
</dbReference>
<gene>
    <name evidence="12" type="ORF">CYJ47_11990</name>
</gene>
<evidence type="ECO:0000256" key="2">
    <source>
        <dbReference type="ARBA" id="ARBA00010231"/>
    </source>
</evidence>
<evidence type="ECO:0000256" key="3">
    <source>
        <dbReference type="ARBA" id="ARBA00022553"/>
    </source>
</evidence>
<dbReference type="InterPro" id="IPR005845">
    <property type="entry name" value="A-D-PHexomutase_a/b/a-II"/>
</dbReference>
<dbReference type="Proteomes" id="UP000234560">
    <property type="component" value="Chromosome"/>
</dbReference>
<reference evidence="12" key="1">
    <citation type="submission" date="2017-12" db="EMBL/GenBank/DDBJ databases">
        <authorList>
            <person name="Thomas-White K."/>
            <person name="Wolfe A.J."/>
        </authorList>
    </citation>
    <scope>NUCLEOTIDE SEQUENCE</scope>
    <source>
        <strain evidence="12">UMB0763</strain>
    </source>
</reference>
<keyword evidence="3" id="KW-0597">Phosphoprotein</keyword>
<feature type="domain" description="Alpha-D-phosphohexomutase alpha/beta/alpha" evidence="11">
    <location>
        <begin position="270"/>
        <end position="374"/>
    </location>
</feature>
<evidence type="ECO:0000259" key="11">
    <source>
        <dbReference type="Pfam" id="PF02880"/>
    </source>
</evidence>
<dbReference type="KEGG" id="cpyr:CYJ47_11990"/>
<dbReference type="SUPFAM" id="SSF55957">
    <property type="entry name" value="Phosphoglucomutase, C-terminal domain"/>
    <property type="match status" value="1"/>
</dbReference>
<sequence length="484" mass="50743">MDSHKPFGLHFGTAGLRGTVGDGDDQMNVANVKRATAGLAAYLGPDSRVVVGCDARHGSAEFYDAALKVLSGAGVHAIGLTPKRPTPVTAFAVKFLQADAGIMITASHNPPEYNGYKVYLSDGIQIVPPADADIAAAIETAPVDPPLSTDLIERCDVTDEFIAAAVGMCQTADANAKAGLKIVVTPMHGVGGATLVSALKRAGFGDVVCVDKQMEPDPDFPTVRFPNPEEPGALDLALELAEEAGADLVIAADPDADRLAVAADGEQLTGDETGLLLGHYLAQKGLTGSLANSIVSGRALGKVAEKFGLDHYETLTGFKWIARASKLGFGYEEAIGFCCDPAHVSDKDGISAAIVFASLAAELKARGVTVHDHLRSVRTEFGGYTTAPLTFRVTDTSLIAQAMDHIRATPPTSLAGSPVVRVVDLTDHEPPTDGVMFFTEADDRVVIRPSGTEPKLKCYLEVAGDPTRIDQLKNDVARATGMEK</sequence>
<dbReference type="GO" id="GO:0005975">
    <property type="term" value="P:carbohydrate metabolic process"/>
    <property type="evidence" value="ECO:0007669"/>
    <property type="project" value="InterPro"/>
</dbReference>
<dbReference type="InterPro" id="IPR016055">
    <property type="entry name" value="A-D-PHexomutase_a/b/a-I/II/III"/>
</dbReference>
<dbReference type="Pfam" id="PF02879">
    <property type="entry name" value="PGM_PMM_II"/>
    <property type="match status" value="1"/>
</dbReference>
<dbReference type="CDD" id="cd05799">
    <property type="entry name" value="PGM2"/>
    <property type="match status" value="1"/>
</dbReference>
<dbReference type="Gene3D" id="3.30.310.50">
    <property type="entry name" value="Alpha-D-phosphohexomutase, C-terminal domain"/>
    <property type="match status" value="1"/>
</dbReference>
<keyword evidence="4 7" id="KW-0479">Metal-binding</keyword>
<evidence type="ECO:0000313" key="13">
    <source>
        <dbReference type="Proteomes" id="UP000234560"/>
    </source>
</evidence>
<evidence type="ECO:0000259" key="8">
    <source>
        <dbReference type="Pfam" id="PF00408"/>
    </source>
</evidence>
<dbReference type="InterPro" id="IPR005844">
    <property type="entry name" value="A-D-PHexomutase_a/b/a-I"/>
</dbReference>
<dbReference type="Gene3D" id="3.40.120.10">
    <property type="entry name" value="Alpha-D-Glucose-1,6-Bisphosphate, subunit A, domain 3"/>
    <property type="match status" value="3"/>
</dbReference>
<evidence type="ECO:0000256" key="1">
    <source>
        <dbReference type="ARBA" id="ARBA00001946"/>
    </source>
</evidence>
<dbReference type="AlphaFoldDB" id="A0AAF0YR84"/>
<dbReference type="InterPro" id="IPR005843">
    <property type="entry name" value="A-D-PHexomutase_C"/>
</dbReference>
<dbReference type="EMBL" id="CP136958">
    <property type="protein sequence ID" value="WOT01952.1"/>
    <property type="molecule type" value="Genomic_DNA"/>
</dbReference>
<dbReference type="InterPro" id="IPR016066">
    <property type="entry name" value="A-D-PHexomutase_CS"/>
</dbReference>
<dbReference type="RefSeq" id="WP_101678512.1">
    <property type="nucleotide sequence ID" value="NZ_CAMYCO010000006.1"/>
</dbReference>
<dbReference type="PRINTS" id="PR00509">
    <property type="entry name" value="PGMPMM"/>
</dbReference>
<protein>
    <submittedName>
        <fullName evidence="12">Phospho-sugar mutase</fullName>
        <ecNumber evidence="12">5.4.2.-</ecNumber>
    </submittedName>
</protein>
<organism evidence="12 13">
    <name type="scientific">Corynebacterium pyruviciproducens</name>
    <dbReference type="NCBI Taxonomy" id="598660"/>
    <lineage>
        <taxon>Bacteria</taxon>
        <taxon>Bacillati</taxon>
        <taxon>Actinomycetota</taxon>
        <taxon>Actinomycetes</taxon>
        <taxon>Mycobacteriales</taxon>
        <taxon>Corynebacteriaceae</taxon>
        <taxon>Corynebacterium</taxon>
    </lineage>
</organism>
<evidence type="ECO:0000256" key="5">
    <source>
        <dbReference type="ARBA" id="ARBA00022842"/>
    </source>
</evidence>
<dbReference type="GO" id="GO:0000287">
    <property type="term" value="F:magnesium ion binding"/>
    <property type="evidence" value="ECO:0007669"/>
    <property type="project" value="InterPro"/>
</dbReference>
<dbReference type="SUPFAM" id="SSF53738">
    <property type="entry name" value="Phosphoglucomutase, first 3 domains"/>
    <property type="match status" value="3"/>
</dbReference>
<evidence type="ECO:0000259" key="9">
    <source>
        <dbReference type="Pfam" id="PF02878"/>
    </source>
</evidence>
<evidence type="ECO:0000256" key="4">
    <source>
        <dbReference type="ARBA" id="ARBA00022723"/>
    </source>
</evidence>
<keyword evidence="5 7" id="KW-0460">Magnesium</keyword>
<dbReference type="Pfam" id="PF02880">
    <property type="entry name" value="PGM_PMM_III"/>
    <property type="match status" value="1"/>
</dbReference>
<evidence type="ECO:0000256" key="6">
    <source>
        <dbReference type="ARBA" id="ARBA00023235"/>
    </source>
</evidence>